<dbReference type="PANTHER" id="PTHR13891">
    <property type="entry name" value="CYTOCHROME C OXIDASE ASSEMBLY FACTOR 7"/>
    <property type="match status" value="1"/>
</dbReference>
<name>A0A6P6XMG3_DERPT</name>
<dbReference type="InterPro" id="IPR011990">
    <property type="entry name" value="TPR-like_helical_dom_sf"/>
</dbReference>
<evidence type="ECO:0000313" key="3">
    <source>
        <dbReference type="Proteomes" id="UP000515146"/>
    </source>
</evidence>
<dbReference type="Proteomes" id="UP000515146">
    <property type="component" value="Unplaced"/>
</dbReference>
<accession>A0A6P6XMG3</accession>
<dbReference type="OrthoDB" id="272077at2759"/>
<dbReference type="GeneID" id="113789358"/>
<proteinExistence type="inferred from homology"/>
<evidence type="ECO:0000313" key="4">
    <source>
        <dbReference type="RefSeq" id="XP_027194685.1"/>
    </source>
</evidence>
<dbReference type="InterPro" id="IPR040239">
    <property type="entry name" value="HcpB-like"/>
</dbReference>
<gene>
    <name evidence="4" type="primary">LOC113789358</name>
</gene>
<dbReference type="InterPro" id="IPR006597">
    <property type="entry name" value="Sel1-like"/>
</dbReference>
<dbReference type="RefSeq" id="XP_027194685.1">
    <property type="nucleotide sequence ID" value="XM_027338884.1"/>
</dbReference>
<dbReference type="InParanoid" id="A0A6P6XMG3"/>
<evidence type="ECO:0000256" key="1">
    <source>
        <dbReference type="ARBA" id="ARBA00008486"/>
    </source>
</evidence>
<dbReference type="FunCoup" id="A0A6P6XMG3">
    <property type="interactions" value="343"/>
</dbReference>
<dbReference type="KEGG" id="dpte:113789358"/>
<organism evidence="3 4">
    <name type="scientific">Dermatophagoides pteronyssinus</name>
    <name type="common">European house dust mite</name>
    <dbReference type="NCBI Taxonomy" id="6956"/>
    <lineage>
        <taxon>Eukaryota</taxon>
        <taxon>Metazoa</taxon>
        <taxon>Ecdysozoa</taxon>
        <taxon>Arthropoda</taxon>
        <taxon>Chelicerata</taxon>
        <taxon>Arachnida</taxon>
        <taxon>Acari</taxon>
        <taxon>Acariformes</taxon>
        <taxon>Sarcoptiformes</taxon>
        <taxon>Astigmata</taxon>
        <taxon>Psoroptidia</taxon>
        <taxon>Analgoidea</taxon>
        <taxon>Pyroglyphidae</taxon>
        <taxon>Dermatophagoidinae</taxon>
        <taxon>Dermatophagoides</taxon>
    </lineage>
</organism>
<dbReference type="GO" id="GO:0005758">
    <property type="term" value="C:mitochondrial intermembrane space"/>
    <property type="evidence" value="ECO:0007669"/>
    <property type="project" value="TreeGrafter"/>
</dbReference>
<dbReference type="PANTHER" id="PTHR13891:SF1">
    <property type="entry name" value="CYTOCHROME C OXIDASE ASSEMBLY FACTOR 7"/>
    <property type="match status" value="1"/>
</dbReference>
<dbReference type="SMART" id="SM00671">
    <property type="entry name" value="SEL1"/>
    <property type="match status" value="3"/>
</dbReference>
<dbReference type="OMA" id="QYASKAC"/>
<protein>
    <submittedName>
        <fullName evidence="4">Cytochrome c oxidase assembly factor 7 homolog</fullName>
    </submittedName>
</protein>
<reference evidence="4" key="1">
    <citation type="submission" date="2025-08" db="UniProtKB">
        <authorList>
            <consortium name="RefSeq"/>
        </authorList>
    </citation>
    <scope>IDENTIFICATION</scope>
    <source>
        <strain evidence="4">Airmid</strain>
    </source>
</reference>
<keyword evidence="3" id="KW-1185">Reference proteome</keyword>
<dbReference type="AlphaFoldDB" id="A0A6P6XMG3"/>
<comment type="similarity">
    <text evidence="1">Belongs to the hcp beta-lactamase family.</text>
</comment>
<dbReference type="Pfam" id="PF08238">
    <property type="entry name" value="Sel1"/>
    <property type="match status" value="3"/>
</dbReference>
<dbReference type="SUPFAM" id="SSF81901">
    <property type="entry name" value="HCP-like"/>
    <property type="match status" value="2"/>
</dbReference>
<keyword evidence="2" id="KW-0677">Repeat</keyword>
<sequence length="235" mass="27001">MAEIIKEKEEIQEFLKNLGIEYRFSCYSEKNPQGCQLLGDYLSQIDNDYEKANKVYRENCDERNYGRSCSSYGMNLLNGRGFTKRHRDFKAALKYFTKACELNDATGCDFAGKILAGFEQPLLKYIEPDFEKGLSYLERGCNLESSGQLFESSESCYAAAFMYASGIKDKLPHNNEKAIKFGTKACDLGNMNSCKLVSIVYKRCNNEEMSEKFMAHYERLKKQVTENVSIEMQRT</sequence>
<dbReference type="CTD" id="65260"/>
<evidence type="ECO:0000256" key="2">
    <source>
        <dbReference type="ARBA" id="ARBA00022737"/>
    </source>
</evidence>
<dbReference type="Gene3D" id="1.25.40.10">
    <property type="entry name" value="Tetratricopeptide repeat domain"/>
    <property type="match status" value="1"/>
</dbReference>